<dbReference type="Proteomes" id="UP000007383">
    <property type="component" value="Chromosome"/>
</dbReference>
<dbReference type="EMBL" id="CP003282">
    <property type="protein sequence ID" value="AFG36419.1"/>
    <property type="molecule type" value="Genomic_DNA"/>
</dbReference>
<feature type="signal peptide" evidence="1">
    <location>
        <begin position="1"/>
        <end position="22"/>
    </location>
</feature>
<dbReference type="AlphaFoldDB" id="H9UFX6"/>
<dbReference type="PATRIC" id="fig|889378.3.peg.317"/>
<keyword evidence="3" id="KW-1185">Reference proteome</keyword>
<sequence length="162" mass="16854">MKNVKRISAAVILLAASVPVYAQWSDTGQLQVNGNMPLITELQIEDLGVTLDLSDAAADVHIATVRERSNSTTGYQITITSANGGELQHSSGQGSLPYTLEYGAGNQIDLTTGGSISNSNVTPAQGLSRDVLVSHGTGDATSGDILPEGSYQDTLTFTISAE</sequence>
<evidence type="ECO:0008006" key="4">
    <source>
        <dbReference type="Google" id="ProtNLM"/>
    </source>
</evidence>
<evidence type="ECO:0000256" key="1">
    <source>
        <dbReference type="SAM" id="SignalP"/>
    </source>
</evidence>
<keyword evidence="1" id="KW-0732">Signal</keyword>
<feature type="chain" id="PRO_5003622987" description="Secreted protein" evidence="1">
    <location>
        <begin position="23"/>
        <end position="162"/>
    </location>
</feature>
<reference evidence="3" key="1">
    <citation type="journal article" date="2013" name="Stand. Genomic Sci.">
        <title>Complete genome sequence of the halophilic bacterium Spirochaeta africana type strain (Z-7692(T)) from the alkaline Lake Magadi in the East African Rift.</title>
        <authorList>
            <person name="Liolos K."/>
            <person name="Abt B."/>
            <person name="Scheuner C."/>
            <person name="Teshima H."/>
            <person name="Held B."/>
            <person name="Lapidus A."/>
            <person name="Nolan M."/>
            <person name="Lucas S."/>
            <person name="Deshpande S."/>
            <person name="Cheng J.F."/>
            <person name="Tapia R."/>
            <person name="Goodwin L.A."/>
            <person name="Pitluck S."/>
            <person name="Pagani I."/>
            <person name="Ivanova N."/>
            <person name="Mavromatis K."/>
            <person name="Mikhailova N."/>
            <person name="Huntemann M."/>
            <person name="Pati A."/>
            <person name="Chen A."/>
            <person name="Palaniappan K."/>
            <person name="Land M."/>
            <person name="Rohde M."/>
            <person name="Tindall B.J."/>
            <person name="Detter J.C."/>
            <person name="Goker M."/>
            <person name="Bristow J."/>
            <person name="Eisen J.A."/>
            <person name="Markowitz V."/>
            <person name="Hugenholtz P."/>
            <person name="Woyke T."/>
            <person name="Klenk H.P."/>
            <person name="Kyrpides N.C."/>
        </authorList>
    </citation>
    <scope>NUCLEOTIDE SEQUENCE</scope>
    <source>
        <strain evidence="3">ATCC 700263 / DSM 8902 / Z-7692</strain>
    </source>
</reference>
<accession>H9UFX6</accession>
<dbReference type="OrthoDB" id="370962at2"/>
<dbReference type="KEGG" id="sfc:Spiaf_0311"/>
<evidence type="ECO:0000313" key="2">
    <source>
        <dbReference type="EMBL" id="AFG36419.1"/>
    </source>
</evidence>
<dbReference type="STRING" id="889378.Spiaf_0311"/>
<evidence type="ECO:0000313" key="3">
    <source>
        <dbReference type="Proteomes" id="UP000007383"/>
    </source>
</evidence>
<gene>
    <name evidence="2" type="ordered locus">Spiaf_0311</name>
</gene>
<protein>
    <recommendedName>
        <fullName evidence="4">Secreted protein</fullName>
    </recommendedName>
</protein>
<proteinExistence type="predicted"/>
<dbReference type="HOGENOM" id="CLU_1634333_0_0_12"/>
<name>H9UFX6_SPIAZ</name>
<dbReference type="RefSeq" id="WP_014454417.1">
    <property type="nucleotide sequence ID" value="NC_017098.1"/>
</dbReference>
<organism evidence="2 3">
    <name type="scientific">Spirochaeta africana (strain ATCC 700263 / DSM 8902 / Z-7692)</name>
    <dbReference type="NCBI Taxonomy" id="889378"/>
    <lineage>
        <taxon>Bacteria</taxon>
        <taxon>Pseudomonadati</taxon>
        <taxon>Spirochaetota</taxon>
        <taxon>Spirochaetia</taxon>
        <taxon>Spirochaetales</taxon>
        <taxon>Spirochaetaceae</taxon>
        <taxon>Spirochaeta</taxon>
    </lineage>
</organism>